<dbReference type="RefSeq" id="WP_005201339.1">
    <property type="nucleotide sequence ID" value="NZ_FNLM01000036.1"/>
</dbReference>
<dbReference type="Proteomes" id="UP000183180">
    <property type="component" value="Unassembled WGS sequence"/>
</dbReference>
<dbReference type="PANTHER" id="PTHR33371:SF17">
    <property type="entry name" value="MCE-FAMILY PROTEIN MCE1B"/>
    <property type="match status" value="1"/>
</dbReference>
<accession>A0A1H2LDE0</accession>
<evidence type="ECO:0000313" key="6">
    <source>
        <dbReference type="Proteomes" id="UP000183180"/>
    </source>
</evidence>
<keyword evidence="1" id="KW-0472">Membrane</keyword>
<dbReference type="NCBIfam" id="TIGR00996">
    <property type="entry name" value="Mtu_fam_mce"/>
    <property type="match status" value="1"/>
</dbReference>
<evidence type="ECO:0000259" key="3">
    <source>
        <dbReference type="Pfam" id="PF11887"/>
    </source>
</evidence>
<feature type="domain" description="Mce/MlaD" evidence="2">
    <location>
        <begin position="36"/>
        <end position="117"/>
    </location>
</feature>
<dbReference type="AlphaFoldDB" id="A0A1H2LDE0"/>
<dbReference type="Pfam" id="PF11887">
    <property type="entry name" value="Mce4_CUP1"/>
    <property type="match status" value="1"/>
</dbReference>
<keyword evidence="1" id="KW-0812">Transmembrane</keyword>
<evidence type="ECO:0000313" key="5">
    <source>
        <dbReference type="EMBL" id="SDU79027.1"/>
    </source>
</evidence>
<dbReference type="GO" id="GO:0005576">
    <property type="term" value="C:extracellular region"/>
    <property type="evidence" value="ECO:0007669"/>
    <property type="project" value="TreeGrafter"/>
</dbReference>
<dbReference type="Pfam" id="PF02470">
    <property type="entry name" value="MlaD"/>
    <property type="match status" value="1"/>
</dbReference>
<dbReference type="GO" id="GO:0051701">
    <property type="term" value="P:biological process involved in interaction with host"/>
    <property type="evidence" value="ECO:0007669"/>
    <property type="project" value="TreeGrafter"/>
</dbReference>
<keyword evidence="1" id="KW-1133">Transmembrane helix</keyword>
<evidence type="ECO:0000313" key="7">
    <source>
        <dbReference type="Proteomes" id="UP001265083"/>
    </source>
</evidence>
<sequence length="346" mass="36779">MTITGPAIKLGIFLAVSSLITSALFVIVGDLRFGPTTVFRAQFMSASGLRTGDDVKVAGVVVGKVTDVDIVDSGAAAQTGLGAEVRMDVDSHIPVTTTTNAYIRYKNLIGDRYLELKTDPGDVGRRRSADSVIPVSQTKPALDMDALVNGFKPLLTGVNPEQTNKLSAALVSVLNGRTADISDLITQMGELGETIADRDATIGSVVTDLNTVLVTVADRREAFGSVVVQLQELVSELAGDRRLIADGLTNIAGATTELDELLSRARPDLTSDIEHLRGLAQNLNSNTSTINMLLAKMPEAYRLLGRSSGYGSFVNFFVCGLAIRYPTLDGGHADTPMVQVPARRCK</sequence>
<feature type="domain" description="Mammalian cell entry C-terminal" evidence="3">
    <location>
        <begin position="128"/>
        <end position="326"/>
    </location>
</feature>
<dbReference type="InterPro" id="IPR003399">
    <property type="entry name" value="Mce/MlaD"/>
</dbReference>
<gene>
    <name evidence="4" type="ORF">RD149_24700</name>
    <name evidence="5" type="ORF">SAMN04488548_136134</name>
</gene>
<dbReference type="STRING" id="158898.SAMN04488548_136134"/>
<dbReference type="OrthoDB" id="338143at2"/>
<reference evidence="4 7" key="2">
    <citation type="submission" date="2023-08" db="EMBL/GenBank/DDBJ databases">
        <title>Bioegradation of LLDPE and BLDPE plastic by marine bacteria from coast plastic debris.</title>
        <authorList>
            <person name="Rong Z."/>
        </authorList>
    </citation>
    <scope>NUCLEOTIDE SEQUENCE [LARGE SCALE GENOMIC DNA]</scope>
    <source>
        <strain evidence="4 7">Z-2</strain>
    </source>
</reference>
<protein>
    <submittedName>
        <fullName evidence="4">MCE family protein</fullName>
    </submittedName>
    <submittedName>
        <fullName evidence="5">Phospholipid/cholesterol/gamma-HCH transport system substrate-binding protein</fullName>
    </submittedName>
</protein>
<dbReference type="InterPro" id="IPR052336">
    <property type="entry name" value="MlaD_Phospholipid_Transporter"/>
</dbReference>
<evidence type="ECO:0000313" key="4">
    <source>
        <dbReference type="EMBL" id="MDS1116937.1"/>
    </source>
</evidence>
<dbReference type="InterPro" id="IPR005693">
    <property type="entry name" value="Mce"/>
</dbReference>
<organism evidence="5 6">
    <name type="scientific">Gordonia westfalica</name>
    <dbReference type="NCBI Taxonomy" id="158898"/>
    <lineage>
        <taxon>Bacteria</taxon>
        <taxon>Bacillati</taxon>
        <taxon>Actinomycetota</taxon>
        <taxon>Actinomycetes</taxon>
        <taxon>Mycobacteriales</taxon>
        <taxon>Gordoniaceae</taxon>
        <taxon>Gordonia</taxon>
    </lineage>
</organism>
<dbReference type="InterPro" id="IPR024516">
    <property type="entry name" value="Mce_C"/>
</dbReference>
<evidence type="ECO:0000256" key="1">
    <source>
        <dbReference type="SAM" id="Phobius"/>
    </source>
</evidence>
<keyword evidence="7" id="KW-1185">Reference proteome</keyword>
<dbReference type="Proteomes" id="UP001265083">
    <property type="component" value="Unassembled WGS sequence"/>
</dbReference>
<evidence type="ECO:0000259" key="2">
    <source>
        <dbReference type="Pfam" id="PF02470"/>
    </source>
</evidence>
<proteinExistence type="predicted"/>
<feature type="transmembrane region" description="Helical" evidence="1">
    <location>
        <begin position="7"/>
        <end position="28"/>
    </location>
</feature>
<dbReference type="EMBL" id="JAVLUS010000042">
    <property type="protein sequence ID" value="MDS1116937.1"/>
    <property type="molecule type" value="Genomic_DNA"/>
</dbReference>
<dbReference type="EMBL" id="FNLM01000036">
    <property type="protein sequence ID" value="SDU79027.1"/>
    <property type="molecule type" value="Genomic_DNA"/>
</dbReference>
<dbReference type="PANTHER" id="PTHR33371">
    <property type="entry name" value="INTERMEMBRANE PHOSPHOLIPID TRANSPORT SYSTEM BINDING PROTEIN MLAD-RELATED"/>
    <property type="match status" value="1"/>
</dbReference>
<reference evidence="5 6" key="1">
    <citation type="submission" date="2016-10" db="EMBL/GenBank/DDBJ databases">
        <authorList>
            <person name="de Groot N.N."/>
        </authorList>
    </citation>
    <scope>NUCLEOTIDE SEQUENCE [LARGE SCALE GENOMIC DNA]</scope>
    <source>
        <strain evidence="5 6">DSM 44215</strain>
    </source>
</reference>
<name>A0A1H2LDE0_9ACTN</name>